<name>A0ABU5HHZ1_9BACT</name>
<dbReference type="EMBL" id="JAXIVS010000027">
    <property type="protein sequence ID" value="MDY7233074.1"/>
    <property type="molecule type" value="Genomic_DNA"/>
</dbReference>
<evidence type="ECO:0000313" key="2">
    <source>
        <dbReference type="Proteomes" id="UP001291309"/>
    </source>
</evidence>
<organism evidence="1 2">
    <name type="scientific">Hyalangium rubrum</name>
    <dbReference type="NCBI Taxonomy" id="3103134"/>
    <lineage>
        <taxon>Bacteria</taxon>
        <taxon>Pseudomonadati</taxon>
        <taxon>Myxococcota</taxon>
        <taxon>Myxococcia</taxon>
        <taxon>Myxococcales</taxon>
        <taxon>Cystobacterineae</taxon>
        <taxon>Archangiaceae</taxon>
        <taxon>Hyalangium</taxon>
    </lineage>
</organism>
<dbReference type="PANTHER" id="PTHR35370:SF1">
    <property type="entry name" value="TYPE VI SECRETION SYSTEM COMPONENT TSSF1"/>
    <property type="match status" value="1"/>
</dbReference>
<dbReference type="Proteomes" id="UP001291309">
    <property type="component" value="Unassembled WGS sequence"/>
</dbReference>
<proteinExistence type="predicted"/>
<evidence type="ECO:0000313" key="1">
    <source>
        <dbReference type="EMBL" id="MDY7233074.1"/>
    </source>
</evidence>
<keyword evidence="2" id="KW-1185">Reference proteome</keyword>
<dbReference type="InterPro" id="IPR010272">
    <property type="entry name" value="T6SS_TssF"/>
</dbReference>
<protein>
    <submittedName>
        <fullName evidence="1">Type VI secretion system baseplate subunit TssF</fullName>
    </submittedName>
</protein>
<dbReference type="RefSeq" id="WP_321551786.1">
    <property type="nucleotide sequence ID" value="NZ_JAXIVS010000027.1"/>
</dbReference>
<gene>
    <name evidence="1" type="ORF">SYV04_42195</name>
</gene>
<dbReference type="PANTHER" id="PTHR35370">
    <property type="entry name" value="CYTOPLASMIC PROTEIN-RELATED-RELATED"/>
    <property type="match status" value="1"/>
</dbReference>
<accession>A0ABU5HHZ1</accession>
<dbReference type="Pfam" id="PF05947">
    <property type="entry name" value="T6SS_TssF"/>
    <property type="match status" value="1"/>
</dbReference>
<comment type="caution">
    <text evidence="1">The sequence shown here is derived from an EMBL/GenBank/DDBJ whole genome shotgun (WGS) entry which is preliminary data.</text>
</comment>
<sequence length="559" mass="63788">MKDLSERIYLDYLSELDGLERFRQRFQERHPAIPLEREDPDVRRLIEAMAYFSVQTRNATMKNLRSTWRRLFAGFFDFLLEPVPASAMIQALPGERMAEVVELPRGTEIRLAPADGKAGAFRLQRDLRVLPVYIERSEVVRREGGFRLIVTFRSRFTRPDPVGVLSLHVRHLDEYRTSLAVFHALQKSLERVSVVYNEPADAYQKGLLCKEVSFSRAPPAPDDAVAYSHPLQRLRSFFQLPEQQLFVHIQVPTSPVDWERFSLCFDLKSDWRTGNSHHPDFFVPFSVPVTNLKREPAQVITADGTRTEYAIRSVSTGREFSLHSVQGVYELTKAGRAPLRPSYLPDVNADARKPGEQSPSYEIDETIDASLNAHQSLIVHMPEAFTTPRKLQVEALWYQPGFAPEASGRIKATLPGRHIDGLEWQVSGEVKQHLDSHLQHDMSALVHVLSMRTRSTLTRDDLIALLNYLGTPMESPFRRVLPWLRDLTVTTQPDGALRGTGIQHLYKAEFDAFDPSFEPLVVCFLDQVRELLDVWNNEATVELRATVAGRELFPPKKSP</sequence>
<reference evidence="1 2" key="1">
    <citation type="submission" date="2023-12" db="EMBL/GenBank/DDBJ databases">
        <title>the genome sequence of Hyalangium sp. s54d21.</title>
        <authorList>
            <person name="Zhang X."/>
        </authorList>
    </citation>
    <scope>NUCLEOTIDE SEQUENCE [LARGE SCALE GENOMIC DNA]</scope>
    <source>
        <strain evidence="2">s54d21</strain>
    </source>
</reference>